<proteinExistence type="predicted"/>
<comment type="caution">
    <text evidence="1">The sequence shown here is derived from an EMBL/GenBank/DDBJ whole genome shotgun (WGS) entry which is preliminary data.</text>
</comment>
<evidence type="ECO:0000313" key="2">
    <source>
        <dbReference type="Proteomes" id="UP000268093"/>
    </source>
</evidence>
<organism evidence="1 2">
    <name type="scientific">Jimgerdemannia flammicorona</name>
    <dbReference type="NCBI Taxonomy" id="994334"/>
    <lineage>
        <taxon>Eukaryota</taxon>
        <taxon>Fungi</taxon>
        <taxon>Fungi incertae sedis</taxon>
        <taxon>Mucoromycota</taxon>
        <taxon>Mucoromycotina</taxon>
        <taxon>Endogonomycetes</taxon>
        <taxon>Endogonales</taxon>
        <taxon>Endogonaceae</taxon>
        <taxon>Jimgerdemannia</taxon>
    </lineage>
</organism>
<keyword evidence="2" id="KW-1185">Reference proteome</keyword>
<protein>
    <submittedName>
        <fullName evidence="1">Uncharacterized protein</fullName>
    </submittedName>
</protein>
<accession>A0A432ZZI9</accession>
<name>A0A432ZZI9_9FUNG</name>
<dbReference type="Proteomes" id="UP000268093">
    <property type="component" value="Unassembled WGS sequence"/>
</dbReference>
<reference evidence="1 2" key="1">
    <citation type="journal article" date="2018" name="New Phytol.">
        <title>Phylogenomics of Endogonaceae and evolution of mycorrhizas within Mucoromycota.</title>
        <authorList>
            <person name="Chang Y."/>
            <person name="Desiro A."/>
            <person name="Na H."/>
            <person name="Sandor L."/>
            <person name="Lipzen A."/>
            <person name="Clum A."/>
            <person name="Barry K."/>
            <person name="Grigoriev I.V."/>
            <person name="Martin F.M."/>
            <person name="Stajich J.E."/>
            <person name="Smith M.E."/>
            <person name="Bonito G."/>
            <person name="Spatafora J.W."/>
        </authorList>
    </citation>
    <scope>NUCLEOTIDE SEQUENCE [LARGE SCALE GENOMIC DNA]</scope>
    <source>
        <strain evidence="1 2">GMNB39</strain>
    </source>
</reference>
<dbReference type="AlphaFoldDB" id="A0A432ZZI9"/>
<sequence length="64" mass="7100">MSNTIARETSSRRITTTFSIIEETALGDVIEKNVTATETGLLQFLREAFLPTGYPESVTEDYLA</sequence>
<evidence type="ECO:0000313" key="1">
    <source>
        <dbReference type="EMBL" id="RUO95846.1"/>
    </source>
</evidence>
<dbReference type="EMBL" id="RBNI01025306">
    <property type="protein sequence ID" value="RUO95846.1"/>
    <property type="molecule type" value="Genomic_DNA"/>
</dbReference>
<dbReference type="OrthoDB" id="364779at2759"/>
<gene>
    <name evidence="1" type="ORF">BC936DRAFT_143100</name>
</gene>